<evidence type="ECO:0000259" key="2">
    <source>
        <dbReference type="PROSITE" id="PS50937"/>
    </source>
</evidence>
<dbReference type="InterPro" id="IPR047057">
    <property type="entry name" value="MerR_fam"/>
</dbReference>
<dbReference type="EMBL" id="LAZR01064061">
    <property type="protein sequence ID" value="KKK58279.1"/>
    <property type="molecule type" value="Genomic_DNA"/>
</dbReference>
<dbReference type="PROSITE" id="PS50937">
    <property type="entry name" value="HTH_MERR_2"/>
    <property type="match status" value="1"/>
</dbReference>
<dbReference type="Pfam" id="PF13411">
    <property type="entry name" value="MerR_1"/>
    <property type="match status" value="1"/>
</dbReference>
<dbReference type="SUPFAM" id="SSF46955">
    <property type="entry name" value="Putative DNA-binding domain"/>
    <property type="match status" value="1"/>
</dbReference>
<dbReference type="SMART" id="SM00422">
    <property type="entry name" value="HTH_MERR"/>
    <property type="match status" value="1"/>
</dbReference>
<name>A0A0F8YW39_9ZZZZ</name>
<dbReference type="InterPro" id="IPR009061">
    <property type="entry name" value="DNA-bd_dom_put_sf"/>
</dbReference>
<dbReference type="InterPro" id="IPR000551">
    <property type="entry name" value="MerR-type_HTH_dom"/>
</dbReference>
<feature type="domain" description="HTH merR-type" evidence="2">
    <location>
        <begin position="9"/>
        <end position="77"/>
    </location>
</feature>
<dbReference type="PANTHER" id="PTHR30204">
    <property type="entry name" value="REDOX-CYCLING DRUG-SENSING TRANSCRIPTIONAL ACTIVATOR SOXR"/>
    <property type="match status" value="1"/>
</dbReference>
<keyword evidence="1" id="KW-0238">DNA-binding</keyword>
<proteinExistence type="predicted"/>
<protein>
    <recommendedName>
        <fullName evidence="2">HTH merR-type domain-containing protein</fullName>
    </recommendedName>
</protein>
<reference evidence="3" key="1">
    <citation type="journal article" date="2015" name="Nature">
        <title>Complex archaea that bridge the gap between prokaryotes and eukaryotes.</title>
        <authorList>
            <person name="Spang A."/>
            <person name="Saw J.H."/>
            <person name="Jorgensen S.L."/>
            <person name="Zaremba-Niedzwiedzka K."/>
            <person name="Martijn J."/>
            <person name="Lind A.E."/>
            <person name="van Eijk R."/>
            <person name="Schleper C."/>
            <person name="Guy L."/>
            <person name="Ettema T.J."/>
        </authorList>
    </citation>
    <scope>NUCLEOTIDE SEQUENCE</scope>
</reference>
<gene>
    <name evidence="3" type="ORF">LCGC14_3046050</name>
</gene>
<evidence type="ECO:0000313" key="3">
    <source>
        <dbReference type="EMBL" id="KKK58279.1"/>
    </source>
</evidence>
<dbReference type="GO" id="GO:0003700">
    <property type="term" value="F:DNA-binding transcription factor activity"/>
    <property type="evidence" value="ECO:0007669"/>
    <property type="project" value="InterPro"/>
</dbReference>
<comment type="caution">
    <text evidence="3">The sequence shown here is derived from an EMBL/GenBank/DDBJ whole genome shotgun (WGS) entry which is preliminary data.</text>
</comment>
<dbReference type="AlphaFoldDB" id="A0A0F8YW39"/>
<dbReference type="GO" id="GO:0003677">
    <property type="term" value="F:DNA binding"/>
    <property type="evidence" value="ECO:0007669"/>
    <property type="project" value="UniProtKB-KW"/>
</dbReference>
<accession>A0A0F8YW39</accession>
<dbReference type="PANTHER" id="PTHR30204:SF58">
    <property type="entry name" value="HTH-TYPE TRANSCRIPTIONAL REGULATOR YFMP"/>
    <property type="match status" value="1"/>
</dbReference>
<sequence>MKEDEAMPVYTIGIAAEFLGVCSATLRLWEKKGIVKPARIGKNRFYSKYDIDRLECIKHLLHEMRINIAGVKEILDSKFCWEVKNCSEKMRKDCLVY</sequence>
<feature type="non-terminal residue" evidence="3">
    <location>
        <position position="97"/>
    </location>
</feature>
<dbReference type="Gene3D" id="1.10.1660.10">
    <property type="match status" value="1"/>
</dbReference>
<organism evidence="3">
    <name type="scientific">marine sediment metagenome</name>
    <dbReference type="NCBI Taxonomy" id="412755"/>
    <lineage>
        <taxon>unclassified sequences</taxon>
        <taxon>metagenomes</taxon>
        <taxon>ecological metagenomes</taxon>
    </lineage>
</organism>
<evidence type="ECO:0000256" key="1">
    <source>
        <dbReference type="ARBA" id="ARBA00023125"/>
    </source>
</evidence>